<dbReference type="AlphaFoldDB" id="A8ZQ82"/>
<name>A8ZQ82_ACAM1</name>
<dbReference type="SUPFAM" id="SSF53218">
    <property type="entry name" value="Molybdenum cofactor biosynthesis proteins"/>
    <property type="match status" value="1"/>
</dbReference>
<evidence type="ECO:0000313" key="3">
    <source>
        <dbReference type="EMBL" id="ABW33084.1"/>
    </source>
</evidence>
<sequence>MIFHLKGLRSSHGHPLAEKVIVLDDIYKIRAVVSRWIADESVQPIITTGGTGVTGRDGTPEAIQPVLDKEIQGFGELFRMISYEDIKTSTIQSRALSGVANGTYLFCLLGSSGACRTGWDDLIQDQLDVRHSPCNLAELMPRLREYAVGSFYINLTGSLGTLGFCSSTELTSIRTLVLNDCQRFADSDFH</sequence>
<proteinExistence type="predicted"/>
<accession>A8ZQ82</accession>
<dbReference type="InterPro" id="IPR001453">
    <property type="entry name" value="MoaB/Mog_dom"/>
</dbReference>
<dbReference type="SMART" id="SM00852">
    <property type="entry name" value="MoCF_biosynth"/>
    <property type="match status" value="1"/>
</dbReference>
<geneLocation type="plasmid" evidence="3 4">
    <name>pREB6</name>
</geneLocation>
<dbReference type="Pfam" id="PF00994">
    <property type="entry name" value="MoCF_biosynth"/>
    <property type="match status" value="1"/>
</dbReference>
<keyword evidence="4" id="KW-1185">Reference proteome</keyword>
<dbReference type="PANTHER" id="PTHR43232:SF2">
    <property type="entry name" value="MOLYBDENUM COFACTOR BIOSYNTHESIS PROTEIN B"/>
    <property type="match status" value="1"/>
</dbReference>
<feature type="domain" description="MoaB/Mog" evidence="2">
    <location>
        <begin position="3"/>
        <end position="130"/>
    </location>
</feature>
<evidence type="ECO:0000313" key="4">
    <source>
        <dbReference type="Proteomes" id="UP000000268"/>
    </source>
</evidence>
<dbReference type="EMBL" id="CP000843">
    <property type="protein sequence ID" value="ABW33084.1"/>
    <property type="molecule type" value="Genomic_DNA"/>
</dbReference>
<dbReference type="PANTHER" id="PTHR43232">
    <property type="entry name" value="MOLYBDENUM COFACTOR BIOSYNTHESIS PROTEIN B"/>
    <property type="match status" value="1"/>
</dbReference>
<gene>
    <name evidence="3" type="ordered locus">AM1_F0100</name>
</gene>
<evidence type="ECO:0000256" key="1">
    <source>
        <dbReference type="ARBA" id="ARBA00015262"/>
    </source>
</evidence>
<organism evidence="3 4">
    <name type="scientific">Acaryochloris marina (strain MBIC 11017)</name>
    <dbReference type="NCBI Taxonomy" id="329726"/>
    <lineage>
        <taxon>Bacteria</taxon>
        <taxon>Bacillati</taxon>
        <taxon>Cyanobacteriota</taxon>
        <taxon>Cyanophyceae</taxon>
        <taxon>Acaryochloridales</taxon>
        <taxon>Acaryochloridaceae</taxon>
        <taxon>Acaryochloris</taxon>
    </lineage>
</organism>
<dbReference type="InterPro" id="IPR012245">
    <property type="entry name" value="MoaB"/>
</dbReference>
<reference evidence="3 4" key="1">
    <citation type="journal article" date="2008" name="Proc. Natl. Acad. Sci. U.S.A.">
        <title>Niche adaptation and genome expansion in the chlorophyll d-producing cyanobacterium Acaryochloris marina.</title>
        <authorList>
            <person name="Swingley W.D."/>
            <person name="Chen M."/>
            <person name="Cheung P.C."/>
            <person name="Conrad A.L."/>
            <person name="Dejesa L.C."/>
            <person name="Hao J."/>
            <person name="Honchak B.M."/>
            <person name="Karbach L.E."/>
            <person name="Kurdoglu A."/>
            <person name="Lahiri S."/>
            <person name="Mastrian S.D."/>
            <person name="Miyashita H."/>
            <person name="Page L."/>
            <person name="Ramakrishna P."/>
            <person name="Satoh S."/>
            <person name="Sattley W.M."/>
            <person name="Shimada Y."/>
            <person name="Taylor H.L."/>
            <person name="Tomo T."/>
            <person name="Tsuchiya T."/>
            <person name="Wang Z.T."/>
            <person name="Raymond J."/>
            <person name="Mimuro M."/>
            <person name="Blankenship R.E."/>
            <person name="Touchman J.W."/>
        </authorList>
    </citation>
    <scope>NUCLEOTIDE SEQUENCE [LARGE SCALE GENOMIC DNA]</scope>
    <source>
        <strain evidence="4">MBIC 11017</strain>
        <plasmid evidence="4">Plasmid pREB6</plasmid>
    </source>
</reference>
<dbReference type="GO" id="GO:0006777">
    <property type="term" value="P:Mo-molybdopterin cofactor biosynthetic process"/>
    <property type="evidence" value="ECO:0007669"/>
    <property type="project" value="InterPro"/>
</dbReference>
<evidence type="ECO:0000259" key="2">
    <source>
        <dbReference type="SMART" id="SM00852"/>
    </source>
</evidence>
<dbReference type="KEGG" id="amr:AM1_F0100"/>
<keyword evidence="3" id="KW-0614">Plasmid</keyword>
<dbReference type="Proteomes" id="UP000000268">
    <property type="component" value="Plasmid pREB6"/>
</dbReference>
<dbReference type="InterPro" id="IPR036425">
    <property type="entry name" value="MoaB/Mog-like_dom_sf"/>
</dbReference>
<dbReference type="GO" id="GO:0005829">
    <property type="term" value="C:cytosol"/>
    <property type="evidence" value="ECO:0007669"/>
    <property type="project" value="TreeGrafter"/>
</dbReference>
<dbReference type="HOGENOM" id="CLU_1425170_0_0_3"/>
<protein>
    <recommendedName>
        <fullName evidence="1">Molybdenum cofactor biosynthesis protein B</fullName>
    </recommendedName>
</protein>
<dbReference type="Gene3D" id="3.40.980.10">
    <property type="entry name" value="MoaB/Mog-like domain"/>
    <property type="match status" value="1"/>
</dbReference>